<evidence type="ECO:0000256" key="1">
    <source>
        <dbReference type="SAM" id="MobiDB-lite"/>
    </source>
</evidence>
<dbReference type="InterPro" id="IPR014245">
    <property type="entry name" value="Spore_III_AF"/>
</dbReference>
<name>A0A917DTR0_9BACL</name>
<gene>
    <name evidence="3" type="ORF">GCM10010911_30010</name>
</gene>
<dbReference type="Pfam" id="PF09581">
    <property type="entry name" value="Spore_III_AF"/>
    <property type="match status" value="1"/>
</dbReference>
<comment type="caution">
    <text evidence="3">The sequence shown here is derived from an EMBL/GenBank/DDBJ whole genome shotgun (WGS) entry which is preliminary data.</text>
</comment>
<feature type="transmembrane region" description="Helical" evidence="2">
    <location>
        <begin position="37"/>
        <end position="55"/>
    </location>
</feature>
<organism evidence="3 4">
    <name type="scientific">Paenibacillus nasutitermitis</name>
    <dbReference type="NCBI Taxonomy" id="1652958"/>
    <lineage>
        <taxon>Bacteria</taxon>
        <taxon>Bacillati</taxon>
        <taxon>Bacillota</taxon>
        <taxon>Bacilli</taxon>
        <taxon>Bacillales</taxon>
        <taxon>Paenibacillaceae</taxon>
        <taxon>Paenibacillus</taxon>
    </lineage>
</organism>
<evidence type="ECO:0000313" key="3">
    <source>
        <dbReference type="EMBL" id="GGD70131.1"/>
    </source>
</evidence>
<protein>
    <recommendedName>
        <fullName evidence="5">Stage III sporulation protein AF</fullName>
    </recommendedName>
</protein>
<feature type="transmembrane region" description="Helical" evidence="2">
    <location>
        <begin position="6"/>
        <end position="25"/>
    </location>
</feature>
<reference evidence="3" key="2">
    <citation type="submission" date="2020-09" db="EMBL/GenBank/DDBJ databases">
        <authorList>
            <person name="Sun Q."/>
            <person name="Zhou Y."/>
        </authorList>
    </citation>
    <scope>NUCLEOTIDE SEQUENCE</scope>
    <source>
        <strain evidence="3">CGMCC 1.15178</strain>
    </source>
</reference>
<keyword evidence="2" id="KW-0812">Transmembrane</keyword>
<keyword evidence="4" id="KW-1185">Reference proteome</keyword>
<dbReference type="AlphaFoldDB" id="A0A917DTR0"/>
<dbReference type="EMBL" id="BMHP01000002">
    <property type="protein sequence ID" value="GGD70131.1"/>
    <property type="molecule type" value="Genomic_DNA"/>
</dbReference>
<accession>A0A917DTR0</accession>
<evidence type="ECO:0000256" key="2">
    <source>
        <dbReference type="SAM" id="Phobius"/>
    </source>
</evidence>
<feature type="compositionally biased region" description="Polar residues" evidence="1">
    <location>
        <begin position="157"/>
        <end position="170"/>
    </location>
</feature>
<dbReference type="RefSeq" id="WP_188992749.1">
    <property type="nucleotide sequence ID" value="NZ_BMHP01000002.1"/>
</dbReference>
<dbReference type="Proteomes" id="UP000612456">
    <property type="component" value="Unassembled WGS sequence"/>
</dbReference>
<keyword evidence="2" id="KW-1133">Transmembrane helix</keyword>
<evidence type="ECO:0000313" key="4">
    <source>
        <dbReference type="Proteomes" id="UP000612456"/>
    </source>
</evidence>
<feature type="compositionally biased region" description="Basic and acidic residues" evidence="1">
    <location>
        <begin position="183"/>
        <end position="197"/>
    </location>
</feature>
<keyword evidence="2" id="KW-0472">Membrane</keyword>
<proteinExistence type="predicted"/>
<dbReference type="NCBIfam" id="TIGR02896">
    <property type="entry name" value="spore_III_AF"/>
    <property type="match status" value="1"/>
</dbReference>
<evidence type="ECO:0008006" key="5">
    <source>
        <dbReference type="Google" id="ProtNLM"/>
    </source>
</evidence>
<reference evidence="3" key="1">
    <citation type="journal article" date="2014" name="Int. J. Syst. Evol. Microbiol.">
        <title>Complete genome sequence of Corynebacterium casei LMG S-19264T (=DSM 44701T), isolated from a smear-ripened cheese.</title>
        <authorList>
            <consortium name="US DOE Joint Genome Institute (JGI-PGF)"/>
            <person name="Walter F."/>
            <person name="Albersmeier A."/>
            <person name="Kalinowski J."/>
            <person name="Ruckert C."/>
        </authorList>
    </citation>
    <scope>NUCLEOTIDE SEQUENCE</scope>
    <source>
        <strain evidence="3">CGMCC 1.15178</strain>
    </source>
</reference>
<sequence length="273" mass="29911">MLSWLATWLQQIIAVVLLAGLIDLLLPNKSMQRYVRLVAGLIILLTILTPILRMLQGDFSAKLDQNVEGWFKSEPSKELRMPTLQDIQRNADVLKKKQEASAATLTEKQLALTMRSQITERTGIETTDIAVKLAAGSGRGKQDAGVASVVVTLPDQTRSTSEISPSSTAVEKTGGINVGGPDDSIHPDKSRISEESGRVRSVIEIPNVEVVVRVDEQRNSQTELSESPSTGGYEMVDGRIAEAIREVLREGWSVKAQAVVIRQKQDLMNKGDR</sequence>
<feature type="region of interest" description="Disordered" evidence="1">
    <location>
        <begin position="157"/>
        <end position="197"/>
    </location>
</feature>